<keyword evidence="3" id="KW-1185">Reference proteome</keyword>
<evidence type="ECO:0000256" key="1">
    <source>
        <dbReference type="SAM" id="SignalP"/>
    </source>
</evidence>
<proteinExistence type="predicted"/>
<name>A0A8J2KD64_9HEXA</name>
<accession>A0A8J2KD64</accession>
<dbReference type="AlphaFoldDB" id="A0A8J2KD64"/>
<evidence type="ECO:0000313" key="3">
    <source>
        <dbReference type="Proteomes" id="UP000708208"/>
    </source>
</evidence>
<dbReference type="EMBL" id="CAJVCH010346841">
    <property type="protein sequence ID" value="CAG7815551.1"/>
    <property type="molecule type" value="Genomic_DNA"/>
</dbReference>
<organism evidence="2 3">
    <name type="scientific">Allacma fusca</name>
    <dbReference type="NCBI Taxonomy" id="39272"/>
    <lineage>
        <taxon>Eukaryota</taxon>
        <taxon>Metazoa</taxon>
        <taxon>Ecdysozoa</taxon>
        <taxon>Arthropoda</taxon>
        <taxon>Hexapoda</taxon>
        <taxon>Collembola</taxon>
        <taxon>Symphypleona</taxon>
        <taxon>Sminthuridae</taxon>
        <taxon>Allacma</taxon>
    </lineage>
</organism>
<reference evidence="2" key="1">
    <citation type="submission" date="2021-06" db="EMBL/GenBank/DDBJ databases">
        <authorList>
            <person name="Hodson N. C."/>
            <person name="Mongue J. A."/>
            <person name="Jaron S. K."/>
        </authorList>
    </citation>
    <scope>NUCLEOTIDE SEQUENCE</scope>
</reference>
<feature type="chain" id="PRO_5035308774" evidence="1">
    <location>
        <begin position="23"/>
        <end position="84"/>
    </location>
</feature>
<dbReference type="Proteomes" id="UP000708208">
    <property type="component" value="Unassembled WGS sequence"/>
</dbReference>
<evidence type="ECO:0000313" key="2">
    <source>
        <dbReference type="EMBL" id="CAG7815551.1"/>
    </source>
</evidence>
<protein>
    <submittedName>
        <fullName evidence="2">Uncharacterized protein</fullName>
    </submittedName>
</protein>
<keyword evidence="1" id="KW-0732">Signal</keyword>
<gene>
    <name evidence="2" type="ORF">AFUS01_LOCUS26223</name>
</gene>
<feature type="signal peptide" evidence="1">
    <location>
        <begin position="1"/>
        <end position="22"/>
    </location>
</feature>
<sequence>MPFTVLITSSVLLTGLIHIFNSGSVVLTRVPIEVGFEQQSLWAGLSYTYNEGQTQGIVSGPIPAESPARDCQFTSNSTSNEARG</sequence>
<comment type="caution">
    <text evidence="2">The sequence shown here is derived from an EMBL/GenBank/DDBJ whole genome shotgun (WGS) entry which is preliminary data.</text>
</comment>